<evidence type="ECO:0000313" key="2">
    <source>
        <dbReference type="Proteomes" id="UP000286415"/>
    </source>
</evidence>
<organism evidence="1 2">
    <name type="scientific">Clonorchis sinensis</name>
    <name type="common">Chinese liver fluke</name>
    <dbReference type="NCBI Taxonomy" id="79923"/>
    <lineage>
        <taxon>Eukaryota</taxon>
        <taxon>Metazoa</taxon>
        <taxon>Spiralia</taxon>
        <taxon>Lophotrochozoa</taxon>
        <taxon>Platyhelminthes</taxon>
        <taxon>Trematoda</taxon>
        <taxon>Digenea</taxon>
        <taxon>Opisthorchiida</taxon>
        <taxon>Opisthorchiata</taxon>
        <taxon>Opisthorchiidae</taxon>
        <taxon>Clonorchis</taxon>
    </lineage>
</organism>
<dbReference type="Proteomes" id="UP000286415">
    <property type="component" value="Unassembled WGS sequence"/>
</dbReference>
<reference evidence="1 2" key="1">
    <citation type="journal article" date="2018" name="Biotechnol. Adv.">
        <title>Improved genomic resources and new bioinformatic workflow for the carcinogenic parasite Clonorchis sinensis: Biotechnological implications.</title>
        <authorList>
            <person name="Wang D."/>
            <person name="Korhonen P.K."/>
            <person name="Gasser R.B."/>
            <person name="Young N.D."/>
        </authorList>
    </citation>
    <scope>NUCLEOTIDE SEQUENCE [LARGE SCALE GENOMIC DNA]</scope>
    <source>
        <strain evidence="1">Cs-k2</strain>
    </source>
</reference>
<comment type="caution">
    <text evidence="1">The sequence shown here is derived from an EMBL/GenBank/DDBJ whole genome shotgun (WGS) entry which is preliminary data.</text>
</comment>
<evidence type="ECO:0000313" key="1">
    <source>
        <dbReference type="EMBL" id="KAG5449597.1"/>
    </source>
</evidence>
<gene>
    <name evidence="1" type="ORF">CSKR_101581</name>
</gene>
<dbReference type="AlphaFoldDB" id="A0A419PSE4"/>
<protein>
    <submittedName>
        <fullName evidence="1">Uncharacterized protein</fullName>
    </submittedName>
</protein>
<sequence>MHIGTRWFKWLERQFTDRKVHGSNPTSALDFPFLSLGNLAVSQPSCFLLVAWQLGTEKVLRRKQYVSEILRVTATTLTVLYPLSTMPVHNRHFCRKLDVSLRAMFEISRYMHRHNNLLTRLLKNLRQPTTGFAPSWGFCAHSPSGLVQHIQLLKNITNEGFSWVPGESLANPNLFATECILLISCNLGSRRT</sequence>
<dbReference type="InParanoid" id="A0A419PSE4"/>
<proteinExistence type="predicted"/>
<name>A0A419PSE4_CLOSI</name>
<dbReference type="EMBL" id="NIRI02000042">
    <property type="protein sequence ID" value="KAG5449597.1"/>
    <property type="molecule type" value="Genomic_DNA"/>
</dbReference>
<keyword evidence="2" id="KW-1185">Reference proteome</keyword>
<reference evidence="1 2" key="2">
    <citation type="journal article" date="2021" name="Genomics">
        <title>High-quality reference genome for Clonorchis sinensis.</title>
        <authorList>
            <person name="Young N.D."/>
            <person name="Stroehlein A.J."/>
            <person name="Kinkar L."/>
            <person name="Wang T."/>
            <person name="Sohn W.M."/>
            <person name="Chang B.C.H."/>
            <person name="Kaur P."/>
            <person name="Weisz D."/>
            <person name="Dudchenko O."/>
            <person name="Aiden E.L."/>
            <person name="Korhonen P.K."/>
            <person name="Gasser R.B."/>
        </authorList>
    </citation>
    <scope>NUCLEOTIDE SEQUENCE [LARGE SCALE GENOMIC DNA]</scope>
    <source>
        <strain evidence="1">Cs-k2</strain>
    </source>
</reference>
<accession>A0A419PSE4</accession>